<dbReference type="NCBIfam" id="TIGR01200">
    <property type="entry name" value="GLPGLI"/>
    <property type="match status" value="1"/>
</dbReference>
<dbReference type="Pfam" id="PF09697">
    <property type="entry name" value="Porph_ging"/>
    <property type="match status" value="1"/>
</dbReference>
<name>A0ABU9N509_9FLAO</name>
<keyword evidence="2" id="KW-1185">Reference proteome</keyword>
<protein>
    <submittedName>
        <fullName evidence="1">GLPGLI family protein</fullName>
    </submittedName>
</protein>
<reference evidence="1 2" key="1">
    <citation type="submission" date="2024-03" db="EMBL/GenBank/DDBJ databases">
        <title>Two novel species of the genus Flavobacterium exhibiting potentially degradation of complex polysaccharides.</title>
        <authorList>
            <person name="Lian X."/>
        </authorList>
    </citation>
    <scope>NUCLEOTIDE SEQUENCE [LARGE SCALE GENOMIC DNA]</scope>
    <source>
        <strain evidence="2">j3</strain>
    </source>
</reference>
<gene>
    <name evidence="1" type="ORF">WFZ85_06560</name>
</gene>
<dbReference type="RefSeq" id="WP_342695492.1">
    <property type="nucleotide sequence ID" value="NZ_JBCGDO010000006.1"/>
</dbReference>
<accession>A0ABU9N509</accession>
<dbReference type="InterPro" id="IPR005901">
    <property type="entry name" value="GLPGLI"/>
</dbReference>
<evidence type="ECO:0000313" key="2">
    <source>
        <dbReference type="Proteomes" id="UP001460072"/>
    </source>
</evidence>
<organism evidence="1 2">
    <name type="scientific">Flavobacterium aureirubrum</name>
    <dbReference type="NCBI Taxonomy" id="3133147"/>
    <lineage>
        <taxon>Bacteria</taxon>
        <taxon>Pseudomonadati</taxon>
        <taxon>Bacteroidota</taxon>
        <taxon>Flavobacteriia</taxon>
        <taxon>Flavobacteriales</taxon>
        <taxon>Flavobacteriaceae</taxon>
        <taxon>Flavobacterium</taxon>
    </lineage>
</organism>
<sequence>MKKILIIIFIFTYCSICLAQNKSGIIEYAIAAVDVPLLDNKPRSEMLSNIIEIAKSQKFELKFNNNASSFNQILLLDIEQYDENTINLAKIAYTTTDAYFLDVNRKELLTKTAENILLKSSSINSGWKILTETKKIDNYLCYKAIYEYEYVARNNTKKTKIITAWFAPSLPFPFGPIEFHGLPGLILELNKDYTTYQAVKISLINEHIKIDFPKGKTITQEEYEKKALSGN</sequence>
<proteinExistence type="predicted"/>
<dbReference type="EMBL" id="JBCGDO010000006">
    <property type="protein sequence ID" value="MEM0542271.1"/>
    <property type="molecule type" value="Genomic_DNA"/>
</dbReference>
<evidence type="ECO:0000313" key="1">
    <source>
        <dbReference type="EMBL" id="MEM0542271.1"/>
    </source>
</evidence>
<dbReference type="Proteomes" id="UP001460072">
    <property type="component" value="Unassembled WGS sequence"/>
</dbReference>
<comment type="caution">
    <text evidence="1">The sequence shown here is derived from an EMBL/GenBank/DDBJ whole genome shotgun (WGS) entry which is preliminary data.</text>
</comment>